<evidence type="ECO:0000259" key="8">
    <source>
        <dbReference type="PROSITE" id="PS50850"/>
    </source>
</evidence>
<feature type="transmembrane region" description="Helical" evidence="7">
    <location>
        <begin position="37"/>
        <end position="54"/>
    </location>
</feature>
<feature type="transmembrane region" description="Helical" evidence="7">
    <location>
        <begin position="332"/>
        <end position="351"/>
    </location>
</feature>
<dbReference type="Proteomes" id="UP000465622">
    <property type="component" value="Chromosome"/>
</dbReference>
<accession>A0AAI8TXY0</accession>
<proteinExistence type="predicted"/>
<evidence type="ECO:0000256" key="2">
    <source>
        <dbReference type="ARBA" id="ARBA00022448"/>
    </source>
</evidence>
<keyword evidence="11" id="KW-1185">Reference proteome</keyword>
<dbReference type="Gene3D" id="1.20.1250.20">
    <property type="entry name" value="MFS general substrate transporter like domains"/>
    <property type="match status" value="1"/>
</dbReference>
<name>A0AAI8TXY0_MYCME</name>
<organism evidence="10 12">
    <name type="scientific">Mycolicibacterium mageritense</name>
    <name type="common">Mycobacterium mageritense</name>
    <dbReference type="NCBI Taxonomy" id="53462"/>
    <lineage>
        <taxon>Bacteria</taxon>
        <taxon>Bacillati</taxon>
        <taxon>Actinomycetota</taxon>
        <taxon>Actinomycetes</taxon>
        <taxon>Mycobacteriales</taxon>
        <taxon>Mycobacteriaceae</taxon>
        <taxon>Mycolicibacterium</taxon>
    </lineage>
</organism>
<dbReference type="PROSITE" id="PS50850">
    <property type="entry name" value="MFS"/>
    <property type="match status" value="1"/>
</dbReference>
<dbReference type="InterPro" id="IPR011701">
    <property type="entry name" value="MFS"/>
</dbReference>
<evidence type="ECO:0000313" key="11">
    <source>
        <dbReference type="Proteomes" id="UP000465622"/>
    </source>
</evidence>
<dbReference type="InterPro" id="IPR036259">
    <property type="entry name" value="MFS_trans_sf"/>
</dbReference>
<keyword evidence="4 7" id="KW-0812">Transmembrane</keyword>
<keyword evidence="5 7" id="KW-1133">Transmembrane helix</keyword>
<dbReference type="Pfam" id="PF07690">
    <property type="entry name" value="MFS_1"/>
    <property type="match status" value="1"/>
</dbReference>
<evidence type="ECO:0000256" key="5">
    <source>
        <dbReference type="ARBA" id="ARBA00022989"/>
    </source>
</evidence>
<feature type="transmembrane region" description="Helical" evidence="7">
    <location>
        <begin position="399"/>
        <end position="419"/>
    </location>
</feature>
<dbReference type="Gene3D" id="1.20.1720.10">
    <property type="entry name" value="Multidrug resistance protein D"/>
    <property type="match status" value="1"/>
</dbReference>
<evidence type="ECO:0000256" key="3">
    <source>
        <dbReference type="ARBA" id="ARBA00022475"/>
    </source>
</evidence>
<feature type="transmembrane region" description="Helical" evidence="7">
    <location>
        <begin position="228"/>
        <end position="245"/>
    </location>
</feature>
<dbReference type="EMBL" id="AP022567">
    <property type="protein sequence ID" value="BBX35664.1"/>
    <property type="molecule type" value="Genomic_DNA"/>
</dbReference>
<feature type="transmembrane region" description="Helical" evidence="7">
    <location>
        <begin position="204"/>
        <end position="222"/>
    </location>
</feature>
<evidence type="ECO:0000256" key="7">
    <source>
        <dbReference type="SAM" id="Phobius"/>
    </source>
</evidence>
<feature type="transmembrane region" description="Helical" evidence="7">
    <location>
        <begin position="299"/>
        <end position="320"/>
    </location>
</feature>
<feature type="transmembrane region" description="Helical" evidence="7">
    <location>
        <begin position="74"/>
        <end position="92"/>
    </location>
</feature>
<reference evidence="9 11" key="1">
    <citation type="journal article" date="2019" name="Emerg. Microbes Infect.">
        <title>Comprehensive subspecies identification of 175 nontuberculous mycobacteria species based on 7547 genomic profiles.</title>
        <authorList>
            <person name="Matsumoto Y."/>
            <person name="Kinjo T."/>
            <person name="Motooka D."/>
            <person name="Nabeya D."/>
            <person name="Jung N."/>
            <person name="Uechi K."/>
            <person name="Horii T."/>
            <person name="Iida T."/>
            <person name="Fujita J."/>
            <person name="Nakamura S."/>
        </authorList>
    </citation>
    <scope>NUCLEOTIDE SEQUENCE [LARGE SCALE GENOMIC DNA]</scope>
    <source>
        <strain evidence="9 11">JCM 12375</strain>
    </source>
</reference>
<sequence length="453" mass="46513">MDNRTRWVVAALGVGTLLSPLNSSMIAVALVPLRNDFGLGAAEVTWVVTAFYLASAAGQPLMGRIGDRSGPRRLFVTGMAAAAVVCGATAYAPTFGLVCAGRAALALATATAFPSAVSMIRSVSETSGVSSSHLLGRLQIANTAGAAIGPAVGGVLETLYGWQAIIVVSSPLALLSALGVAAWAPKDGAHAGGGLIETLRVSDVPGVTLFGAALVAGLVFILELPTDPQWWLLPVAVVLTGAFVWRETRTTTPFFDLRSIAANRSLIVVYSSFTIFNLVFYLAFFGIPQTLQERGKYSSGITGLLMLPLAAVTVVFTAVVAHEIDRRGLTRILRTGAIALVGGCTLLLVGAGSLHPAAVLLMTAGLGIPYCIVNLALMQALYASAVPGEAGVASGTFQAARYLGAILATSALGVVLASGDTAVNWSITATIAIAMGAVHAGIVWRWRPPTATS</sequence>
<keyword evidence="2" id="KW-0813">Transport</keyword>
<evidence type="ECO:0000256" key="6">
    <source>
        <dbReference type="ARBA" id="ARBA00023136"/>
    </source>
</evidence>
<dbReference type="EMBL" id="AP027452">
    <property type="protein sequence ID" value="BDY30562.1"/>
    <property type="molecule type" value="Genomic_DNA"/>
</dbReference>
<dbReference type="GO" id="GO:0022857">
    <property type="term" value="F:transmembrane transporter activity"/>
    <property type="evidence" value="ECO:0007669"/>
    <property type="project" value="InterPro"/>
</dbReference>
<feature type="transmembrane region" description="Helical" evidence="7">
    <location>
        <begin position="7"/>
        <end position="31"/>
    </location>
</feature>
<comment type="subcellular location">
    <subcellularLocation>
        <location evidence="1">Cell membrane</location>
        <topology evidence="1">Multi-pass membrane protein</topology>
    </subcellularLocation>
</comment>
<evidence type="ECO:0000313" key="10">
    <source>
        <dbReference type="EMBL" id="BDY30562.1"/>
    </source>
</evidence>
<feature type="domain" description="Major facilitator superfamily (MFS) profile" evidence="8">
    <location>
        <begin position="8"/>
        <end position="451"/>
    </location>
</feature>
<dbReference type="InterPro" id="IPR020846">
    <property type="entry name" value="MFS_dom"/>
</dbReference>
<feature type="transmembrane region" description="Helical" evidence="7">
    <location>
        <begin position="162"/>
        <end position="184"/>
    </location>
</feature>
<dbReference type="AlphaFoldDB" id="A0AAI8TXY0"/>
<evidence type="ECO:0000313" key="12">
    <source>
        <dbReference type="Proteomes" id="UP001241092"/>
    </source>
</evidence>
<protein>
    <submittedName>
        <fullName evidence="10">Antiseptic resistance protein</fullName>
    </submittedName>
    <submittedName>
        <fullName evidence="9">MFS-type transporter YwoD</fullName>
    </submittedName>
</protein>
<keyword evidence="3" id="KW-1003">Cell membrane</keyword>
<dbReference type="SUPFAM" id="SSF103473">
    <property type="entry name" value="MFS general substrate transporter"/>
    <property type="match status" value="1"/>
</dbReference>
<reference evidence="10" key="3">
    <citation type="submission" date="2023-03" db="EMBL/GenBank/DDBJ databases">
        <title>Draft genome sequence of a Mycolicibacterium mageritense strain H4_3_1 isolated from a hybrid biological-inorganic system reactor.</title>
        <authorList>
            <person name="Feng X."/>
            <person name="Kazama D."/>
            <person name="Sato K."/>
            <person name="Kobayashi H."/>
        </authorList>
    </citation>
    <scope>NUCLEOTIDE SEQUENCE</scope>
    <source>
        <strain evidence="10">H4_3_1</strain>
    </source>
</reference>
<dbReference type="Proteomes" id="UP001241092">
    <property type="component" value="Chromosome"/>
</dbReference>
<dbReference type="PANTHER" id="PTHR42718">
    <property type="entry name" value="MAJOR FACILITATOR SUPERFAMILY MULTIDRUG TRANSPORTER MFSC"/>
    <property type="match status" value="1"/>
</dbReference>
<dbReference type="GO" id="GO:0005886">
    <property type="term" value="C:plasma membrane"/>
    <property type="evidence" value="ECO:0007669"/>
    <property type="project" value="UniProtKB-SubCell"/>
</dbReference>
<evidence type="ECO:0000256" key="1">
    <source>
        <dbReference type="ARBA" id="ARBA00004651"/>
    </source>
</evidence>
<keyword evidence="6 7" id="KW-0472">Membrane</keyword>
<dbReference type="RefSeq" id="WP_036428219.1">
    <property type="nucleotide sequence ID" value="NZ_JAJJNE010000017.1"/>
</dbReference>
<feature type="transmembrane region" description="Helical" evidence="7">
    <location>
        <begin position="357"/>
        <end position="378"/>
    </location>
</feature>
<reference evidence="9" key="2">
    <citation type="submission" date="2020-02" db="EMBL/GenBank/DDBJ databases">
        <authorList>
            <person name="Matsumoto Y."/>
            <person name="Motooka D."/>
            <person name="Nakamura S."/>
        </authorList>
    </citation>
    <scope>NUCLEOTIDE SEQUENCE</scope>
    <source>
        <strain evidence="9">JCM 12375</strain>
    </source>
</reference>
<dbReference type="PANTHER" id="PTHR42718:SF46">
    <property type="entry name" value="BLR6921 PROTEIN"/>
    <property type="match status" value="1"/>
</dbReference>
<feature type="transmembrane region" description="Helical" evidence="7">
    <location>
        <begin position="266"/>
        <end position="287"/>
    </location>
</feature>
<evidence type="ECO:0000256" key="4">
    <source>
        <dbReference type="ARBA" id="ARBA00022692"/>
    </source>
</evidence>
<evidence type="ECO:0000313" key="9">
    <source>
        <dbReference type="EMBL" id="BBX35664.1"/>
    </source>
</evidence>
<feature type="transmembrane region" description="Helical" evidence="7">
    <location>
        <begin position="425"/>
        <end position="444"/>
    </location>
</feature>
<gene>
    <name evidence="10" type="primary">qacA_1</name>
    <name evidence="9" type="synonym">ywoD</name>
    <name evidence="10" type="ORF">hbim_04506</name>
    <name evidence="9" type="ORF">MMAGJ_49460</name>
</gene>